<sequence length="194" mass="22272">MRQVEQGDVDLDNLKEFVDHRIPILARANRTGEIIWLLFLAIRLNVVLAQNAVAPLYNMQNAVVALLVAFAASRQLVSGQVDFSVWNDSCDADGLRGQMWLYAYEATLRGIAPGVNAAFLEQDLYFSTLYSRKVHFLNIDNGFASIATTLRTLRVDNERIRRVRADFLDDFEVDIDEYDDDDFEDQEFSVHREY</sequence>
<evidence type="ECO:0000313" key="1">
    <source>
        <dbReference type="EMBL" id="PDT46713.1"/>
    </source>
</evidence>
<dbReference type="AlphaFoldDB" id="A0A2A6LVP7"/>
<organism evidence="1 2">
    <name type="scientific">Rhizobium fredii</name>
    <name type="common">Sinorhizobium fredii</name>
    <dbReference type="NCBI Taxonomy" id="380"/>
    <lineage>
        <taxon>Bacteria</taxon>
        <taxon>Pseudomonadati</taxon>
        <taxon>Pseudomonadota</taxon>
        <taxon>Alphaproteobacteria</taxon>
        <taxon>Hyphomicrobiales</taxon>
        <taxon>Rhizobiaceae</taxon>
        <taxon>Sinorhizobium/Ensifer group</taxon>
        <taxon>Sinorhizobium</taxon>
    </lineage>
</organism>
<accession>A0A2A6LVP7</accession>
<comment type="caution">
    <text evidence="1">The sequence shown here is derived from an EMBL/GenBank/DDBJ whole genome shotgun (WGS) entry which is preliminary data.</text>
</comment>
<gene>
    <name evidence="1" type="ORF">CO661_17255</name>
</gene>
<dbReference type="Proteomes" id="UP000220353">
    <property type="component" value="Unassembled WGS sequence"/>
</dbReference>
<evidence type="ECO:0000313" key="2">
    <source>
        <dbReference type="Proteomes" id="UP000220353"/>
    </source>
</evidence>
<name>A0A2A6LVP7_RHIFR</name>
<proteinExistence type="predicted"/>
<protein>
    <submittedName>
        <fullName evidence="1">Uncharacterized protein</fullName>
    </submittedName>
</protein>
<dbReference type="EMBL" id="NWTC01000012">
    <property type="protein sequence ID" value="PDT46713.1"/>
    <property type="molecule type" value="Genomic_DNA"/>
</dbReference>
<reference evidence="1 2" key="1">
    <citation type="submission" date="2017-09" db="EMBL/GenBank/DDBJ databases">
        <title>Comparative genomics of rhizobia isolated from Phaseolus vulgaris in China.</title>
        <authorList>
            <person name="Tong W."/>
        </authorList>
    </citation>
    <scope>NUCLEOTIDE SEQUENCE [LARGE SCALE GENOMIC DNA]</scope>
    <source>
        <strain evidence="1 2">PCH1</strain>
    </source>
</reference>